<dbReference type="EMBL" id="CAJGYO010000001">
    <property type="protein sequence ID" value="CAD6205116.1"/>
    <property type="molecule type" value="Genomic_DNA"/>
</dbReference>
<evidence type="ECO:0000313" key="2">
    <source>
        <dbReference type="EMBL" id="CAD6205116.1"/>
    </source>
</evidence>
<name>A0A811MHZ1_9POAL</name>
<feature type="chain" id="PRO_5032815207" description="Ubiquitin-like protease family profile domain-containing protein" evidence="1">
    <location>
        <begin position="21"/>
        <end position="224"/>
    </location>
</feature>
<protein>
    <recommendedName>
        <fullName evidence="4">Ubiquitin-like protease family profile domain-containing protein</fullName>
    </recommendedName>
</protein>
<evidence type="ECO:0000256" key="1">
    <source>
        <dbReference type="SAM" id="SignalP"/>
    </source>
</evidence>
<evidence type="ECO:0000313" key="3">
    <source>
        <dbReference type="Proteomes" id="UP000604825"/>
    </source>
</evidence>
<reference evidence="2" key="1">
    <citation type="submission" date="2020-10" db="EMBL/GenBank/DDBJ databases">
        <authorList>
            <person name="Han B."/>
            <person name="Lu T."/>
            <person name="Zhao Q."/>
            <person name="Huang X."/>
            <person name="Zhao Y."/>
        </authorList>
    </citation>
    <scope>NUCLEOTIDE SEQUENCE</scope>
</reference>
<proteinExistence type="predicted"/>
<feature type="signal peptide" evidence="1">
    <location>
        <begin position="1"/>
        <end position="20"/>
    </location>
</feature>
<dbReference type="Gene3D" id="3.40.395.10">
    <property type="entry name" value="Adenoviral Proteinase, Chain A"/>
    <property type="match status" value="1"/>
</dbReference>
<dbReference type="SUPFAM" id="SSF54001">
    <property type="entry name" value="Cysteine proteinases"/>
    <property type="match status" value="1"/>
</dbReference>
<keyword evidence="3" id="KW-1185">Reference proteome</keyword>
<dbReference type="Proteomes" id="UP000604825">
    <property type="component" value="Unassembled WGS sequence"/>
</dbReference>
<dbReference type="InterPro" id="IPR038765">
    <property type="entry name" value="Papain-like_cys_pep_sf"/>
</dbReference>
<dbReference type="OrthoDB" id="696486at2759"/>
<comment type="caution">
    <text evidence="2">The sequence shown here is derived from an EMBL/GenBank/DDBJ whole genome shotgun (WGS) entry which is preliminary data.</text>
</comment>
<organism evidence="2 3">
    <name type="scientific">Miscanthus lutarioriparius</name>
    <dbReference type="NCBI Taxonomy" id="422564"/>
    <lineage>
        <taxon>Eukaryota</taxon>
        <taxon>Viridiplantae</taxon>
        <taxon>Streptophyta</taxon>
        <taxon>Embryophyta</taxon>
        <taxon>Tracheophyta</taxon>
        <taxon>Spermatophyta</taxon>
        <taxon>Magnoliopsida</taxon>
        <taxon>Liliopsida</taxon>
        <taxon>Poales</taxon>
        <taxon>Poaceae</taxon>
        <taxon>PACMAD clade</taxon>
        <taxon>Panicoideae</taxon>
        <taxon>Andropogonodae</taxon>
        <taxon>Andropogoneae</taxon>
        <taxon>Saccharinae</taxon>
        <taxon>Miscanthus</taxon>
    </lineage>
</organism>
<gene>
    <name evidence="2" type="ORF">NCGR_LOCUS2949</name>
</gene>
<evidence type="ECO:0008006" key="4">
    <source>
        <dbReference type="Google" id="ProtNLM"/>
    </source>
</evidence>
<keyword evidence="1" id="KW-0732">Signal</keyword>
<dbReference type="AlphaFoldDB" id="A0A811MHZ1"/>
<sequence length="224" mass="25771">MTTAGLIILKHCLSILCCKSLHVDFHFRCFQETEDVVFVKEVNLKDKLNKVCNSIDVMSVVVDLGGCSLKYFALGDSMALGKQVCSFVINCLCRKFFMDERPTVSRKHYFVSSISEVFMSDLPDYSYVEKCFSGAASVLILPLCDELFFPVLHGKHWFLFVVDLKNKMFIILDWYYSKDDGFCVYTRNKLKKSFCHAWAMYVGLDPGFNNFRTCYAHVPKQANQ</sequence>
<accession>A0A811MHZ1</accession>